<keyword evidence="2" id="KW-0560">Oxidoreductase</keyword>
<dbReference type="SUPFAM" id="SSF51430">
    <property type="entry name" value="NAD(P)-linked oxidoreductase"/>
    <property type="match status" value="1"/>
</dbReference>
<name>A0A511ZMX5_9BACI</name>
<dbReference type="InterPro" id="IPR020471">
    <property type="entry name" value="AKR"/>
</dbReference>
<keyword evidence="1" id="KW-0521">NADP</keyword>
<dbReference type="RefSeq" id="WP_147211701.1">
    <property type="nucleotide sequence ID" value="NZ_BJYM01000016.1"/>
</dbReference>
<protein>
    <submittedName>
        <fullName evidence="5">Oxidoreductase</fullName>
    </submittedName>
</protein>
<sequence>MERVSLGKDVSFSRIALGFWRLADWNLTDAELIHFVEECMDLGITTMDHADIYGNYTAEEIFGDALKKNPSLRNRMEIVTKCGIVYKSETARVKYYNYSEEYIIQQVEKSMKYMGTDYIDTLLLHRPSQFVNPEEVAAAFDKLHTSGKVKTFGVSNHLPEQYRTLKSYVSVPLVTNQIELSPLNMENIENGTMDAALQERIHPMIWSPLAGGRIFTGTGDAEQRLRETLEIIREEVGANDIGEVVFAWLLSHPAGLIPITGSGEIDLVKTPVNALNYQLTPEQWFMIWTAVKGHKVL</sequence>
<dbReference type="Pfam" id="PF00248">
    <property type="entry name" value="Aldo_ket_red"/>
    <property type="match status" value="1"/>
</dbReference>
<proteinExistence type="inferred from homology"/>
<organism evidence="5 6">
    <name type="scientific">Oceanobacillus sojae</name>
    <dbReference type="NCBI Taxonomy" id="582851"/>
    <lineage>
        <taxon>Bacteria</taxon>
        <taxon>Bacillati</taxon>
        <taxon>Bacillota</taxon>
        <taxon>Bacilli</taxon>
        <taxon>Bacillales</taxon>
        <taxon>Bacillaceae</taxon>
        <taxon>Oceanobacillus</taxon>
    </lineage>
</organism>
<dbReference type="FunFam" id="3.20.20.100:FF:000008">
    <property type="entry name" value="Aldo/keto reductase family oxidoreductase"/>
    <property type="match status" value="1"/>
</dbReference>
<evidence type="ECO:0000259" key="4">
    <source>
        <dbReference type="Pfam" id="PF00248"/>
    </source>
</evidence>
<comment type="caution">
    <text evidence="5">The sequence shown here is derived from an EMBL/GenBank/DDBJ whole genome shotgun (WGS) entry which is preliminary data.</text>
</comment>
<dbReference type="AlphaFoldDB" id="A0A511ZMX5"/>
<dbReference type="PANTHER" id="PTHR43364">
    <property type="entry name" value="NADH-SPECIFIC METHYLGLYOXAL REDUCTASE-RELATED"/>
    <property type="match status" value="1"/>
</dbReference>
<evidence type="ECO:0000256" key="2">
    <source>
        <dbReference type="ARBA" id="ARBA00023002"/>
    </source>
</evidence>
<comment type="similarity">
    <text evidence="3">Belongs to the aldo/keto reductase family. Aldo/keto reductase 2 subfamily.</text>
</comment>
<gene>
    <name evidence="5" type="ORF">OSO01_35330</name>
</gene>
<dbReference type="GO" id="GO:0016491">
    <property type="term" value="F:oxidoreductase activity"/>
    <property type="evidence" value="ECO:0007669"/>
    <property type="project" value="UniProtKB-KW"/>
</dbReference>
<evidence type="ECO:0000313" key="6">
    <source>
        <dbReference type="Proteomes" id="UP000321558"/>
    </source>
</evidence>
<dbReference type="EMBL" id="BJYM01000016">
    <property type="protein sequence ID" value="GEN88794.1"/>
    <property type="molecule type" value="Genomic_DNA"/>
</dbReference>
<dbReference type="GO" id="GO:0005829">
    <property type="term" value="C:cytosol"/>
    <property type="evidence" value="ECO:0007669"/>
    <property type="project" value="TreeGrafter"/>
</dbReference>
<dbReference type="Proteomes" id="UP000321558">
    <property type="component" value="Unassembled WGS sequence"/>
</dbReference>
<evidence type="ECO:0000256" key="3">
    <source>
        <dbReference type="ARBA" id="ARBA00038157"/>
    </source>
</evidence>
<feature type="domain" description="NADP-dependent oxidoreductase" evidence="4">
    <location>
        <begin position="14"/>
        <end position="286"/>
    </location>
</feature>
<dbReference type="InterPro" id="IPR023210">
    <property type="entry name" value="NADP_OxRdtase_dom"/>
</dbReference>
<dbReference type="InterPro" id="IPR050523">
    <property type="entry name" value="AKR_Detox_Biosynth"/>
</dbReference>
<reference evidence="5 6" key="1">
    <citation type="submission" date="2019-07" db="EMBL/GenBank/DDBJ databases">
        <title>Whole genome shotgun sequence of Oceanobacillus sojae NBRC 105379.</title>
        <authorList>
            <person name="Hosoyama A."/>
            <person name="Uohara A."/>
            <person name="Ohji S."/>
            <person name="Ichikawa N."/>
        </authorList>
    </citation>
    <scope>NUCLEOTIDE SEQUENCE [LARGE SCALE GENOMIC DNA]</scope>
    <source>
        <strain evidence="5 6">NBRC 105379</strain>
    </source>
</reference>
<dbReference type="InterPro" id="IPR036812">
    <property type="entry name" value="NAD(P)_OxRdtase_dom_sf"/>
</dbReference>
<dbReference type="CDD" id="cd19092">
    <property type="entry name" value="AKR_BsYcsN_EcYdhF-like"/>
    <property type="match status" value="1"/>
</dbReference>
<evidence type="ECO:0000313" key="5">
    <source>
        <dbReference type="EMBL" id="GEN88794.1"/>
    </source>
</evidence>
<dbReference type="PRINTS" id="PR00069">
    <property type="entry name" value="ALDKETRDTASE"/>
</dbReference>
<evidence type="ECO:0000256" key="1">
    <source>
        <dbReference type="ARBA" id="ARBA00022857"/>
    </source>
</evidence>
<dbReference type="Gene3D" id="3.20.20.100">
    <property type="entry name" value="NADP-dependent oxidoreductase domain"/>
    <property type="match status" value="1"/>
</dbReference>
<dbReference type="PANTHER" id="PTHR43364:SF1">
    <property type="entry name" value="OXIDOREDUCTASE YDHF"/>
    <property type="match status" value="1"/>
</dbReference>
<keyword evidence="6" id="KW-1185">Reference proteome</keyword>
<dbReference type="OrthoDB" id="9773828at2"/>
<accession>A0A511ZMX5</accession>